<comment type="function">
    <text evidence="13">Acts as a negative regulator of G1 to S cell cycle phase progression by inhibiting cyclin-dependent kinases. Inhibitory effects are additive with GADD45 proteins but also occur in the absence of GADD45 proteins. Acts as a repressor of the orphan nuclear receptor NR4A1 by inhibiting AB domain-mediated transcriptional activity. May be involved in the hormone-mediated regulation of NR4A1 transcriptional activity. May play a role in mitochondrial protein synthesis.</text>
</comment>
<protein>
    <recommendedName>
        <fullName evidence="11">Large ribosomal subunit protein mL64</fullName>
    </recommendedName>
    <alternativeName>
        <fullName evidence="10">39S ribosomal protein L59, mitochondrial</fullName>
    </alternativeName>
    <alternativeName>
        <fullName evidence="12">Growth arrest and DNA damage-inducible proteins-interacting protein 1</fullName>
    </alternativeName>
</protein>
<evidence type="ECO:0000256" key="7">
    <source>
        <dbReference type="ARBA" id="ARBA00023242"/>
    </source>
</evidence>
<keyword evidence="8" id="KW-0687">Ribonucleoprotein</keyword>
<accession>A0AAU9TZS6</accession>
<dbReference type="GO" id="GO:0005634">
    <property type="term" value="C:nucleus"/>
    <property type="evidence" value="ECO:0007669"/>
    <property type="project" value="UniProtKB-SubCell"/>
</dbReference>
<dbReference type="GO" id="GO:0005739">
    <property type="term" value="C:mitochondrion"/>
    <property type="evidence" value="ECO:0007669"/>
    <property type="project" value="UniProtKB-SubCell"/>
</dbReference>
<proteinExistence type="inferred from homology"/>
<keyword evidence="4" id="KW-0689">Ribosomal protein</keyword>
<dbReference type="Gene3D" id="6.10.280.120">
    <property type="entry name" value="Growth arrest and DNA-damage-inducible proteins-interacting protein 1"/>
    <property type="match status" value="1"/>
</dbReference>
<name>A0AAU9TZS6_EUPED</name>
<keyword evidence="6" id="KW-0496">Mitochondrion</keyword>
<dbReference type="PANTHER" id="PTHR31761">
    <property type="entry name" value="GROWTH ARREST AND DNA DAMAGE-INDUCIBLE PROTEINS-INTERACTING PROTEIN 1 GADD45GIP1"/>
    <property type="match status" value="1"/>
</dbReference>
<evidence type="ECO:0000313" key="16">
    <source>
        <dbReference type="Proteomes" id="UP001153954"/>
    </source>
</evidence>
<dbReference type="GO" id="GO:1990904">
    <property type="term" value="C:ribonucleoprotein complex"/>
    <property type="evidence" value="ECO:0007669"/>
    <property type="project" value="UniProtKB-KW"/>
</dbReference>
<keyword evidence="7" id="KW-0539">Nucleus</keyword>
<keyword evidence="9" id="KW-0131">Cell cycle</keyword>
<evidence type="ECO:0000256" key="11">
    <source>
        <dbReference type="ARBA" id="ARBA00035184"/>
    </source>
</evidence>
<organism evidence="15 16">
    <name type="scientific">Euphydryas editha</name>
    <name type="common">Edith's checkerspot</name>
    <dbReference type="NCBI Taxonomy" id="104508"/>
    <lineage>
        <taxon>Eukaryota</taxon>
        <taxon>Metazoa</taxon>
        <taxon>Ecdysozoa</taxon>
        <taxon>Arthropoda</taxon>
        <taxon>Hexapoda</taxon>
        <taxon>Insecta</taxon>
        <taxon>Pterygota</taxon>
        <taxon>Neoptera</taxon>
        <taxon>Endopterygota</taxon>
        <taxon>Lepidoptera</taxon>
        <taxon>Glossata</taxon>
        <taxon>Ditrysia</taxon>
        <taxon>Papilionoidea</taxon>
        <taxon>Nymphalidae</taxon>
        <taxon>Nymphalinae</taxon>
        <taxon>Euphydryas</taxon>
    </lineage>
</organism>
<comment type="subcellular location">
    <subcellularLocation>
        <location evidence="2">Mitochondrion</location>
    </subcellularLocation>
    <subcellularLocation>
        <location evidence="1">Nucleus</location>
    </subcellularLocation>
</comment>
<dbReference type="EMBL" id="CAKOGL010000011">
    <property type="protein sequence ID" value="CAH2092393.1"/>
    <property type="molecule type" value="Genomic_DNA"/>
</dbReference>
<comment type="caution">
    <text evidence="15">The sequence shown here is derived from an EMBL/GenBank/DDBJ whole genome shotgun (WGS) entry which is preliminary data.</text>
</comment>
<dbReference type="Proteomes" id="UP001153954">
    <property type="component" value="Unassembled WGS sequence"/>
</dbReference>
<evidence type="ECO:0000256" key="3">
    <source>
        <dbReference type="ARBA" id="ARBA00005421"/>
    </source>
</evidence>
<gene>
    <name evidence="15" type="ORF">EEDITHA_LOCUS8151</name>
</gene>
<evidence type="ECO:0000256" key="13">
    <source>
        <dbReference type="ARBA" id="ARBA00060144"/>
    </source>
</evidence>
<keyword evidence="16" id="KW-1185">Reference proteome</keyword>
<evidence type="ECO:0000256" key="1">
    <source>
        <dbReference type="ARBA" id="ARBA00004123"/>
    </source>
</evidence>
<dbReference type="InterPro" id="IPR043035">
    <property type="entry name" value="Ribosomal_mL64_sf"/>
</dbReference>
<dbReference type="Pfam" id="PF10147">
    <property type="entry name" value="CR6_interact"/>
    <property type="match status" value="1"/>
</dbReference>
<dbReference type="PANTHER" id="PTHR31761:SF1">
    <property type="entry name" value="LARGE RIBOSOMAL SUBUNIT PROTEIN ML64"/>
    <property type="match status" value="1"/>
</dbReference>
<dbReference type="InterPro" id="IPR018472">
    <property type="entry name" value="Ribosomal_mL64"/>
</dbReference>
<evidence type="ECO:0000256" key="5">
    <source>
        <dbReference type="ARBA" id="ARBA00023054"/>
    </source>
</evidence>
<evidence type="ECO:0000256" key="2">
    <source>
        <dbReference type="ARBA" id="ARBA00004173"/>
    </source>
</evidence>
<evidence type="ECO:0000313" key="15">
    <source>
        <dbReference type="EMBL" id="CAH2092393.1"/>
    </source>
</evidence>
<evidence type="ECO:0000256" key="10">
    <source>
        <dbReference type="ARBA" id="ARBA00030700"/>
    </source>
</evidence>
<evidence type="ECO:0000256" key="12">
    <source>
        <dbReference type="ARBA" id="ARBA00035485"/>
    </source>
</evidence>
<reference evidence="15" key="1">
    <citation type="submission" date="2022-03" db="EMBL/GenBank/DDBJ databases">
        <authorList>
            <person name="Tunstrom K."/>
        </authorList>
    </citation>
    <scope>NUCLEOTIDE SEQUENCE</scope>
</reference>
<dbReference type="GO" id="GO:0005840">
    <property type="term" value="C:ribosome"/>
    <property type="evidence" value="ECO:0007669"/>
    <property type="project" value="UniProtKB-KW"/>
</dbReference>
<evidence type="ECO:0000256" key="4">
    <source>
        <dbReference type="ARBA" id="ARBA00022980"/>
    </source>
</evidence>
<dbReference type="AlphaFoldDB" id="A0AAU9TZS6"/>
<sequence>MNICVRTRFIRSNLVSNLCRLSTTPEIEQNEQVVLIDDTEDVQAKEAEIEQKRNKSRLTPAHYNIIHDKRPYEEPKCLAHLTVKYSRKMYGKYGVASGVNPSLCWPSKQEIQERKEFESVAFPYTIKEMMETVQKRRQEEKLKIDQREMEVAAKFAKLDQWKKELNDKINKKAAEVQSAKQKKERLVEEVRRHFGFTLDPRDARFQEMLAKREKEQKKLEKQERMQAKEKAMIAKLQQKNVEISDKSSQ</sequence>
<evidence type="ECO:0000256" key="9">
    <source>
        <dbReference type="ARBA" id="ARBA00023306"/>
    </source>
</evidence>
<keyword evidence="5 14" id="KW-0175">Coiled coil</keyword>
<feature type="coiled-coil region" evidence="14">
    <location>
        <begin position="130"/>
        <end position="239"/>
    </location>
</feature>
<evidence type="ECO:0000256" key="6">
    <source>
        <dbReference type="ARBA" id="ARBA00023128"/>
    </source>
</evidence>
<evidence type="ECO:0000256" key="8">
    <source>
        <dbReference type="ARBA" id="ARBA00023274"/>
    </source>
</evidence>
<comment type="similarity">
    <text evidence="3">Belongs to the mitochondrion-specific ribosomal protein mL64 family.</text>
</comment>
<evidence type="ECO:0000256" key="14">
    <source>
        <dbReference type="SAM" id="Coils"/>
    </source>
</evidence>